<evidence type="ECO:0000313" key="2">
    <source>
        <dbReference type="EMBL" id="EKC17516.1"/>
    </source>
</evidence>
<name>K1Q834_MAGGI</name>
<dbReference type="InterPro" id="IPR006073">
    <property type="entry name" value="GTP-bd"/>
</dbReference>
<protein>
    <submittedName>
        <fullName evidence="2">Interferon-induced protein 44-like protein</fullName>
    </submittedName>
</protein>
<proteinExistence type="predicted"/>
<dbReference type="PANTHER" id="PTHR14241:SF32">
    <property type="entry name" value="VWFA DOMAIN-CONTAINING PROTEIN-RELATED"/>
    <property type="match status" value="1"/>
</dbReference>
<feature type="domain" description="G" evidence="1">
    <location>
        <begin position="39"/>
        <end position="170"/>
    </location>
</feature>
<dbReference type="GO" id="GO:0005525">
    <property type="term" value="F:GTP binding"/>
    <property type="evidence" value="ECO:0007669"/>
    <property type="project" value="InterPro"/>
</dbReference>
<organism evidence="2">
    <name type="scientific">Magallana gigas</name>
    <name type="common">Pacific oyster</name>
    <name type="synonym">Crassostrea gigas</name>
    <dbReference type="NCBI Taxonomy" id="29159"/>
    <lineage>
        <taxon>Eukaryota</taxon>
        <taxon>Metazoa</taxon>
        <taxon>Spiralia</taxon>
        <taxon>Lophotrochozoa</taxon>
        <taxon>Mollusca</taxon>
        <taxon>Bivalvia</taxon>
        <taxon>Autobranchia</taxon>
        <taxon>Pteriomorphia</taxon>
        <taxon>Ostreida</taxon>
        <taxon>Ostreoidea</taxon>
        <taxon>Ostreidae</taxon>
        <taxon>Magallana</taxon>
    </lineage>
</organism>
<reference evidence="2" key="1">
    <citation type="journal article" date="2012" name="Nature">
        <title>The oyster genome reveals stress adaptation and complexity of shell formation.</title>
        <authorList>
            <person name="Zhang G."/>
            <person name="Fang X."/>
            <person name="Guo X."/>
            <person name="Li L."/>
            <person name="Luo R."/>
            <person name="Xu F."/>
            <person name="Yang P."/>
            <person name="Zhang L."/>
            <person name="Wang X."/>
            <person name="Qi H."/>
            <person name="Xiong Z."/>
            <person name="Que H."/>
            <person name="Xie Y."/>
            <person name="Holland P.W."/>
            <person name="Paps J."/>
            <person name="Zhu Y."/>
            <person name="Wu F."/>
            <person name="Chen Y."/>
            <person name="Wang J."/>
            <person name="Peng C."/>
            <person name="Meng J."/>
            <person name="Yang L."/>
            <person name="Liu J."/>
            <person name="Wen B."/>
            <person name="Zhang N."/>
            <person name="Huang Z."/>
            <person name="Zhu Q."/>
            <person name="Feng Y."/>
            <person name="Mount A."/>
            <person name="Hedgecock D."/>
            <person name="Xu Z."/>
            <person name="Liu Y."/>
            <person name="Domazet-Loso T."/>
            <person name="Du Y."/>
            <person name="Sun X."/>
            <person name="Zhang S."/>
            <person name="Liu B."/>
            <person name="Cheng P."/>
            <person name="Jiang X."/>
            <person name="Li J."/>
            <person name="Fan D."/>
            <person name="Wang W."/>
            <person name="Fu W."/>
            <person name="Wang T."/>
            <person name="Wang B."/>
            <person name="Zhang J."/>
            <person name="Peng Z."/>
            <person name="Li Y."/>
            <person name="Li N."/>
            <person name="Wang J."/>
            <person name="Chen M."/>
            <person name="He Y."/>
            <person name="Tan F."/>
            <person name="Song X."/>
            <person name="Zheng Q."/>
            <person name="Huang R."/>
            <person name="Yang H."/>
            <person name="Du X."/>
            <person name="Chen L."/>
            <person name="Yang M."/>
            <person name="Gaffney P.M."/>
            <person name="Wang S."/>
            <person name="Luo L."/>
            <person name="She Z."/>
            <person name="Ming Y."/>
            <person name="Huang W."/>
            <person name="Zhang S."/>
            <person name="Huang B."/>
            <person name="Zhang Y."/>
            <person name="Qu T."/>
            <person name="Ni P."/>
            <person name="Miao G."/>
            <person name="Wang J."/>
            <person name="Wang Q."/>
            <person name="Steinberg C.E."/>
            <person name="Wang H."/>
            <person name="Li N."/>
            <person name="Qian L."/>
            <person name="Zhang G."/>
            <person name="Li Y."/>
            <person name="Yang H."/>
            <person name="Liu X."/>
            <person name="Wang J."/>
            <person name="Yin Y."/>
            <person name="Wang J."/>
        </authorList>
    </citation>
    <scope>NUCLEOTIDE SEQUENCE [LARGE SCALE GENOMIC DNA]</scope>
    <source>
        <strain evidence="2">05x7-T-G4-1.051#20</strain>
    </source>
</reference>
<dbReference type="Gene3D" id="3.40.50.300">
    <property type="entry name" value="P-loop containing nucleotide triphosphate hydrolases"/>
    <property type="match status" value="1"/>
</dbReference>
<gene>
    <name evidence="2" type="ORF">CGI_10000661</name>
</gene>
<dbReference type="SUPFAM" id="SSF52540">
    <property type="entry name" value="P-loop containing nucleoside triphosphate hydrolases"/>
    <property type="match status" value="1"/>
</dbReference>
<dbReference type="Pfam" id="PF01926">
    <property type="entry name" value="MMR_HSR1"/>
    <property type="match status" value="1"/>
</dbReference>
<dbReference type="AlphaFoldDB" id="K1Q834"/>
<sequence>MSAFTFTNDKNVIWHYLQELKRDVEEYTPLEETGVEQVKVLLTGQVKAGKSSFINTIISIFKGAISSQAPSGSTGKSLTTKFRNYDVKKGRSGPHLNFKLCDTKGLEIDDGIDPAEFSYILDGNMPDKYLFNSSTQFSSDSPGYVATPLLKDKIHIVVIVMDATSVDIFPQAIIDKIKTLQAKVYQKGIPQVVLLTQIDKICEGLQWDVSKTFSIPAIGDLVDKAADLVGLPRAHILPVKNYEREMELRQDINILALLALRQILNFADDYLASY</sequence>
<dbReference type="CDD" id="cd00882">
    <property type="entry name" value="Ras_like_GTPase"/>
    <property type="match status" value="1"/>
</dbReference>
<dbReference type="InParanoid" id="K1Q834"/>
<dbReference type="InterPro" id="IPR027417">
    <property type="entry name" value="P-loop_NTPase"/>
</dbReference>
<dbReference type="EMBL" id="JH822766">
    <property type="protein sequence ID" value="EKC17516.1"/>
    <property type="molecule type" value="Genomic_DNA"/>
</dbReference>
<dbReference type="PANTHER" id="PTHR14241">
    <property type="entry name" value="INTERFERON-INDUCED PROTEIN 44"/>
    <property type="match status" value="1"/>
</dbReference>
<dbReference type="HOGENOM" id="CLU_049888_1_0_1"/>
<evidence type="ECO:0000259" key="1">
    <source>
        <dbReference type="Pfam" id="PF01926"/>
    </source>
</evidence>
<accession>K1Q834</accession>